<dbReference type="Gene3D" id="3.40.50.2300">
    <property type="match status" value="2"/>
</dbReference>
<organism evidence="5 6">
    <name type="scientific">Siculibacillus lacustris</name>
    <dbReference type="NCBI Taxonomy" id="1549641"/>
    <lineage>
        <taxon>Bacteria</taxon>
        <taxon>Pseudomonadati</taxon>
        <taxon>Pseudomonadota</taxon>
        <taxon>Alphaproteobacteria</taxon>
        <taxon>Hyphomicrobiales</taxon>
        <taxon>Ancalomicrobiaceae</taxon>
        <taxon>Siculibacillus</taxon>
    </lineage>
</organism>
<protein>
    <submittedName>
        <fullName evidence="5">LacI family DNA-binding transcriptional regulator</fullName>
    </submittedName>
</protein>
<dbReference type="SMART" id="SM00354">
    <property type="entry name" value="HTH_LACI"/>
    <property type="match status" value="1"/>
</dbReference>
<proteinExistence type="predicted"/>
<dbReference type="RefSeq" id="WP_131310901.1">
    <property type="nucleotide sequence ID" value="NZ_SJFN01000030.1"/>
</dbReference>
<dbReference type="PROSITE" id="PS00356">
    <property type="entry name" value="HTH_LACI_1"/>
    <property type="match status" value="1"/>
</dbReference>
<evidence type="ECO:0000313" key="5">
    <source>
        <dbReference type="EMBL" id="TBW34875.1"/>
    </source>
</evidence>
<comment type="caution">
    <text evidence="5">The sequence shown here is derived from an EMBL/GenBank/DDBJ whole genome shotgun (WGS) entry which is preliminary data.</text>
</comment>
<name>A0A4Q9VJ87_9HYPH</name>
<dbReference type="InterPro" id="IPR046335">
    <property type="entry name" value="LacI/GalR-like_sensor"/>
</dbReference>
<dbReference type="Proteomes" id="UP000292781">
    <property type="component" value="Unassembled WGS sequence"/>
</dbReference>
<dbReference type="GO" id="GO:0000976">
    <property type="term" value="F:transcription cis-regulatory region binding"/>
    <property type="evidence" value="ECO:0007669"/>
    <property type="project" value="TreeGrafter"/>
</dbReference>
<dbReference type="EMBL" id="SJFN01000030">
    <property type="protein sequence ID" value="TBW34875.1"/>
    <property type="molecule type" value="Genomic_DNA"/>
</dbReference>
<dbReference type="PANTHER" id="PTHR30146">
    <property type="entry name" value="LACI-RELATED TRANSCRIPTIONAL REPRESSOR"/>
    <property type="match status" value="1"/>
</dbReference>
<dbReference type="PANTHER" id="PTHR30146:SF145">
    <property type="entry name" value="RIBOSE OPERON REPRESSOR"/>
    <property type="match status" value="1"/>
</dbReference>
<feature type="domain" description="HTH lacI-type" evidence="4">
    <location>
        <begin position="3"/>
        <end position="56"/>
    </location>
</feature>
<dbReference type="Gene3D" id="1.10.260.40">
    <property type="entry name" value="lambda repressor-like DNA-binding domains"/>
    <property type="match status" value="1"/>
</dbReference>
<keyword evidence="3" id="KW-0804">Transcription</keyword>
<dbReference type="SUPFAM" id="SSF47413">
    <property type="entry name" value="lambda repressor-like DNA-binding domains"/>
    <property type="match status" value="1"/>
</dbReference>
<dbReference type="InterPro" id="IPR028082">
    <property type="entry name" value="Peripla_BP_I"/>
</dbReference>
<evidence type="ECO:0000259" key="4">
    <source>
        <dbReference type="PROSITE" id="PS50932"/>
    </source>
</evidence>
<evidence type="ECO:0000256" key="3">
    <source>
        <dbReference type="ARBA" id="ARBA00023163"/>
    </source>
</evidence>
<keyword evidence="2 5" id="KW-0238">DNA-binding</keyword>
<evidence type="ECO:0000256" key="2">
    <source>
        <dbReference type="ARBA" id="ARBA00023125"/>
    </source>
</evidence>
<dbReference type="CDD" id="cd01392">
    <property type="entry name" value="HTH_LacI"/>
    <property type="match status" value="1"/>
</dbReference>
<dbReference type="InterPro" id="IPR000843">
    <property type="entry name" value="HTH_LacI"/>
</dbReference>
<dbReference type="AlphaFoldDB" id="A0A4Q9VJ87"/>
<gene>
    <name evidence="5" type="ORF">EYW49_17395</name>
</gene>
<keyword evidence="1" id="KW-0805">Transcription regulation</keyword>
<accession>A0A4Q9VJ87</accession>
<reference evidence="5 6" key="1">
    <citation type="submission" date="2019-02" db="EMBL/GenBank/DDBJ databases">
        <title>Siculibacillus lacustris gen. nov., sp. nov., a new rosette-forming bacterium isolated from a freshwater crater lake (Lake St. Ana, Romania).</title>
        <authorList>
            <person name="Felfoldi T."/>
            <person name="Marton Z."/>
            <person name="Szabo A."/>
            <person name="Mentes A."/>
            <person name="Boka K."/>
            <person name="Marialigeti K."/>
            <person name="Mathe I."/>
            <person name="Koncz M."/>
            <person name="Schumann P."/>
            <person name="Toth E."/>
        </authorList>
    </citation>
    <scope>NUCLEOTIDE SEQUENCE [LARGE SCALE GENOMIC DNA]</scope>
    <source>
        <strain evidence="5 6">SA-279</strain>
    </source>
</reference>
<sequence>MSIGIKDVAKAAGVSAATVSRVLGSGSVSPDLRDKVEAAVRATGYRPNLSARRLRSQHSRTIGLIVSDIANPFFTELSRAVEMAAHQADLRVMLCNTDENPEREALYLEMMQEERITGLILAPTSVGAARIATMDFDFPVILIDRAGPLGAHDEVTIDNAESARLLVEHLVARGHRHIAGIFGNTSSTAAARHEGYVAAMAAHGLPPHAQFVAPTAEAAGAAFMRMVERSLRLDAVLASNGLILLGVVKASKAMGLEMPRDLSVVGFDNETWTDLVGAGITVIEQPVAEIGRTAMALLFERLACPHLPPRRVVLSGRLVERGMPRPA</sequence>
<dbReference type="Pfam" id="PF13377">
    <property type="entry name" value="Peripla_BP_3"/>
    <property type="match status" value="1"/>
</dbReference>
<dbReference type="InterPro" id="IPR010982">
    <property type="entry name" value="Lambda_DNA-bd_dom_sf"/>
</dbReference>
<dbReference type="PROSITE" id="PS50932">
    <property type="entry name" value="HTH_LACI_2"/>
    <property type="match status" value="1"/>
</dbReference>
<dbReference type="SUPFAM" id="SSF53822">
    <property type="entry name" value="Periplasmic binding protein-like I"/>
    <property type="match status" value="1"/>
</dbReference>
<dbReference type="OrthoDB" id="7946617at2"/>
<keyword evidence="6" id="KW-1185">Reference proteome</keyword>
<evidence type="ECO:0000313" key="6">
    <source>
        <dbReference type="Proteomes" id="UP000292781"/>
    </source>
</evidence>
<evidence type="ECO:0000256" key="1">
    <source>
        <dbReference type="ARBA" id="ARBA00023015"/>
    </source>
</evidence>
<dbReference type="GO" id="GO:0003700">
    <property type="term" value="F:DNA-binding transcription factor activity"/>
    <property type="evidence" value="ECO:0007669"/>
    <property type="project" value="TreeGrafter"/>
</dbReference>
<dbReference type="Pfam" id="PF00356">
    <property type="entry name" value="LacI"/>
    <property type="match status" value="1"/>
</dbReference>